<organism evidence="1 2">
    <name type="scientific">Novosphingobium kunmingense</name>
    <dbReference type="NCBI Taxonomy" id="1211806"/>
    <lineage>
        <taxon>Bacteria</taxon>
        <taxon>Pseudomonadati</taxon>
        <taxon>Pseudomonadota</taxon>
        <taxon>Alphaproteobacteria</taxon>
        <taxon>Sphingomonadales</taxon>
        <taxon>Sphingomonadaceae</taxon>
        <taxon>Novosphingobium</taxon>
    </lineage>
</organism>
<dbReference type="SUPFAM" id="SSF48452">
    <property type="entry name" value="TPR-like"/>
    <property type="match status" value="1"/>
</dbReference>
<name>A0A2N0H3H4_9SPHN</name>
<proteinExistence type="predicted"/>
<dbReference type="RefSeq" id="WP_100868452.1">
    <property type="nucleotide sequence ID" value="NZ_PHUF01000007.1"/>
</dbReference>
<evidence type="ECO:0000313" key="1">
    <source>
        <dbReference type="EMBL" id="PKB13478.1"/>
    </source>
</evidence>
<dbReference type="OrthoDB" id="9783136at2"/>
<dbReference type="Gene3D" id="1.25.40.10">
    <property type="entry name" value="Tetratricopeptide repeat domain"/>
    <property type="match status" value="1"/>
</dbReference>
<reference evidence="1 2" key="1">
    <citation type="submission" date="2017-11" db="EMBL/GenBank/DDBJ databases">
        <title>Genomic Encyclopedia of Type Strains, Phase III (KMG-III): the genomes of soil and plant-associated and newly described type strains.</title>
        <authorList>
            <person name="Whitman W."/>
        </authorList>
    </citation>
    <scope>NUCLEOTIDE SEQUENCE [LARGE SCALE GENOMIC DNA]</scope>
    <source>
        <strain evidence="1 2">CGMCC 1.12274</strain>
    </source>
</reference>
<dbReference type="AlphaFoldDB" id="A0A2N0H3H4"/>
<evidence type="ECO:0000313" key="2">
    <source>
        <dbReference type="Proteomes" id="UP000232587"/>
    </source>
</evidence>
<sequence length="463" mass="50734">MSASRSLDGASLRASAFALREGQDYVAAERLFAAGSAALPNDAALAFGLAQTRYELGHDAADLFARAESLVPNHPDIVRNHALALISEGRQAEARDLLESRLARHPDWLDGHKALATLNWTSGDKTGFTDHLAAACRAMPHAQPLWMAWFGNLAQARAWLAAEQVLDEAERHLGALPAIEVSRLFVAVESEAADAQARIDSTAQYRGDIASLCRIRHALRRGEPHRAEAEALPLTSGASAALYWPYLSLAWRLLNDPRAQWLDRPDELIRTFDCGWSTEELENLARTLRALHTAQEPYIEQSVRGGTQTDRSVLLRHEPALQDIKARLLDLMRDYIGSLPPHDPGHPLLSAPRAGRLPITGSWSVRLASQGYNVPHTHAMGWLSTAFYVALPDPERMGQPPAGHIAFGAPPVELGLDLEPYRTIAPLAGRLAVFPSTMWHGTVPFDEGERLVIAFDIGKPTKP</sequence>
<protein>
    <submittedName>
        <fullName evidence="1">Putative 2-oxoglutarate-Fe(II)-dependent oxygenase superfamily protein</fullName>
    </submittedName>
</protein>
<dbReference type="Proteomes" id="UP000232587">
    <property type="component" value="Unassembled WGS sequence"/>
</dbReference>
<dbReference type="Pfam" id="PF13759">
    <property type="entry name" value="2OG-FeII_Oxy_5"/>
    <property type="match status" value="1"/>
</dbReference>
<keyword evidence="2" id="KW-1185">Reference proteome</keyword>
<dbReference type="InterPro" id="IPR011990">
    <property type="entry name" value="TPR-like_helical_dom_sf"/>
</dbReference>
<dbReference type="InterPro" id="IPR012668">
    <property type="entry name" value="CHP02466"/>
</dbReference>
<gene>
    <name evidence="1" type="ORF">B0I00_3279</name>
</gene>
<dbReference type="EMBL" id="PHUF01000007">
    <property type="protein sequence ID" value="PKB13478.1"/>
    <property type="molecule type" value="Genomic_DNA"/>
</dbReference>
<dbReference type="Gene3D" id="2.60.120.620">
    <property type="entry name" value="q2cbj1_9rhob like domain"/>
    <property type="match status" value="1"/>
</dbReference>
<accession>A0A2N0H3H4</accession>
<comment type="caution">
    <text evidence="1">The sequence shown here is derived from an EMBL/GenBank/DDBJ whole genome shotgun (WGS) entry which is preliminary data.</text>
</comment>